<accession>A0ACC1R0V0</accession>
<comment type="caution">
    <text evidence="1">The sequence shown here is derived from an EMBL/GenBank/DDBJ whole genome shotgun (WGS) entry which is preliminary data.</text>
</comment>
<gene>
    <name evidence="1" type="ORF">NLG97_g2896</name>
</gene>
<dbReference type="Proteomes" id="UP001148737">
    <property type="component" value="Unassembled WGS sequence"/>
</dbReference>
<protein>
    <submittedName>
        <fullName evidence="1">Uncharacterized protein</fullName>
    </submittedName>
</protein>
<dbReference type="EMBL" id="JANAKD010000220">
    <property type="protein sequence ID" value="KAJ3496114.1"/>
    <property type="molecule type" value="Genomic_DNA"/>
</dbReference>
<sequence length="157" mass="17074">MVAGPSLTIGWRQHDAKRGGMGLLVWRERGDEIRITDEVVRAAAGNEENGKEVMTLLLDQRGDEVRITDEVVKAAAGNEGNGKKVMTILLEQRGYEITITDEVVLAAAGNWENGKEVMRAMSPAWIGGGWIRCLSFIHLDPGRFTVGDLSCPPSEAA</sequence>
<keyword evidence="2" id="KW-1185">Reference proteome</keyword>
<reference evidence="1" key="1">
    <citation type="submission" date="2022-07" db="EMBL/GenBank/DDBJ databases">
        <title>Genome Sequence of Lecanicillium saksenae.</title>
        <authorList>
            <person name="Buettner E."/>
        </authorList>
    </citation>
    <scope>NUCLEOTIDE SEQUENCE</scope>
    <source>
        <strain evidence="1">VT-O1</strain>
    </source>
</reference>
<proteinExistence type="predicted"/>
<name>A0ACC1R0V0_9HYPO</name>
<organism evidence="1 2">
    <name type="scientific">Lecanicillium saksenae</name>
    <dbReference type="NCBI Taxonomy" id="468837"/>
    <lineage>
        <taxon>Eukaryota</taxon>
        <taxon>Fungi</taxon>
        <taxon>Dikarya</taxon>
        <taxon>Ascomycota</taxon>
        <taxon>Pezizomycotina</taxon>
        <taxon>Sordariomycetes</taxon>
        <taxon>Hypocreomycetidae</taxon>
        <taxon>Hypocreales</taxon>
        <taxon>Cordycipitaceae</taxon>
        <taxon>Lecanicillium</taxon>
    </lineage>
</organism>
<evidence type="ECO:0000313" key="2">
    <source>
        <dbReference type="Proteomes" id="UP001148737"/>
    </source>
</evidence>
<evidence type="ECO:0000313" key="1">
    <source>
        <dbReference type="EMBL" id="KAJ3496114.1"/>
    </source>
</evidence>